<reference evidence="1 2" key="1">
    <citation type="journal article" date="2019" name="Int. J. Syst. Evol. Microbiol.">
        <title>The Global Catalogue of Microorganisms (GCM) 10K type strain sequencing project: providing services to taxonomists for standard genome sequencing and annotation.</title>
        <authorList>
            <consortium name="The Broad Institute Genomics Platform"/>
            <consortium name="The Broad Institute Genome Sequencing Center for Infectious Disease"/>
            <person name="Wu L."/>
            <person name="Ma J."/>
        </authorList>
    </citation>
    <scope>NUCLEOTIDE SEQUENCE [LARGE SCALE GENOMIC DNA]</scope>
    <source>
        <strain evidence="1 2">JCM 14304</strain>
    </source>
</reference>
<evidence type="ECO:0000313" key="2">
    <source>
        <dbReference type="Proteomes" id="UP001500190"/>
    </source>
</evidence>
<name>A0ABN2E4K8_9ACTN</name>
<dbReference type="Proteomes" id="UP001500190">
    <property type="component" value="Unassembled WGS sequence"/>
</dbReference>
<dbReference type="Gene3D" id="2.30.110.10">
    <property type="entry name" value="Electron Transport, Fmn-binding Protein, Chain A"/>
    <property type="match status" value="1"/>
</dbReference>
<evidence type="ECO:0000313" key="1">
    <source>
        <dbReference type="EMBL" id="GAA1594806.1"/>
    </source>
</evidence>
<dbReference type="InterPro" id="IPR012349">
    <property type="entry name" value="Split_barrel_FMN-bd"/>
</dbReference>
<accession>A0ABN2E4K8</accession>
<comment type="caution">
    <text evidence="1">The sequence shown here is derived from an EMBL/GenBank/DDBJ whole genome shotgun (WGS) entry which is preliminary data.</text>
</comment>
<dbReference type="Pfam" id="PF04075">
    <property type="entry name" value="F420H2_quin_red"/>
    <property type="match status" value="1"/>
</dbReference>
<dbReference type="InterPro" id="IPR004378">
    <property type="entry name" value="F420H2_quin_Rdtase"/>
</dbReference>
<organism evidence="1 2">
    <name type="scientific">Kribbella karoonensis</name>
    <dbReference type="NCBI Taxonomy" id="324851"/>
    <lineage>
        <taxon>Bacteria</taxon>
        <taxon>Bacillati</taxon>
        <taxon>Actinomycetota</taxon>
        <taxon>Actinomycetes</taxon>
        <taxon>Propionibacteriales</taxon>
        <taxon>Kribbellaceae</taxon>
        <taxon>Kribbella</taxon>
    </lineage>
</organism>
<sequence length="154" mass="17520">MTRRIPRALTRSPIPVFRAGFGFLFGRRLMMLEHVGRSSGLRRYVVLEVLERDAHVLVIVSGYGRGSQWYRNVLAHPEVRVWTGRLRGGRATAEPVPADQVPARLEHYRDRHRRAARALGRTLNLPDLTGDGPVRADVGERLPLVRIELDRSID</sequence>
<proteinExistence type="predicted"/>
<dbReference type="RefSeq" id="WP_344194796.1">
    <property type="nucleotide sequence ID" value="NZ_BAAAND010000008.1"/>
</dbReference>
<protein>
    <submittedName>
        <fullName evidence="1">Nitroreductase family deazaflavin-dependent oxidoreductase</fullName>
    </submittedName>
</protein>
<dbReference type="EMBL" id="BAAAND010000008">
    <property type="protein sequence ID" value="GAA1594806.1"/>
    <property type="molecule type" value="Genomic_DNA"/>
</dbReference>
<keyword evidence="2" id="KW-1185">Reference proteome</keyword>
<gene>
    <name evidence="1" type="ORF">GCM10009742_46880</name>
</gene>
<dbReference type="NCBIfam" id="TIGR00026">
    <property type="entry name" value="hi_GC_TIGR00026"/>
    <property type="match status" value="1"/>
</dbReference>